<evidence type="ECO:0000313" key="1">
    <source>
        <dbReference type="EMBL" id="RNE94909.1"/>
    </source>
</evidence>
<dbReference type="Proteomes" id="UP000284403">
    <property type="component" value="Unassembled WGS sequence"/>
</dbReference>
<organism evidence="1 2">
    <name type="scientific">Trypanosoma conorhini</name>
    <dbReference type="NCBI Taxonomy" id="83891"/>
    <lineage>
        <taxon>Eukaryota</taxon>
        <taxon>Discoba</taxon>
        <taxon>Euglenozoa</taxon>
        <taxon>Kinetoplastea</taxon>
        <taxon>Metakinetoplastina</taxon>
        <taxon>Trypanosomatida</taxon>
        <taxon>Trypanosomatidae</taxon>
        <taxon>Trypanosoma</taxon>
    </lineage>
</organism>
<evidence type="ECO:0000313" key="2">
    <source>
        <dbReference type="Proteomes" id="UP000284403"/>
    </source>
</evidence>
<dbReference type="EMBL" id="MKKU01001591">
    <property type="protein sequence ID" value="RNE94909.1"/>
    <property type="molecule type" value="Genomic_DNA"/>
</dbReference>
<protein>
    <submittedName>
        <fullName evidence="1">Uncharacterized protein</fullName>
    </submittedName>
</protein>
<dbReference type="RefSeq" id="XP_029222838.1">
    <property type="nucleotide sequence ID" value="XM_029377069.1"/>
</dbReference>
<dbReference type="AlphaFoldDB" id="A0A3R7JPT9"/>
<dbReference type="GeneID" id="40323901"/>
<keyword evidence="2" id="KW-1185">Reference proteome</keyword>
<reference evidence="1 2" key="1">
    <citation type="journal article" date="2018" name="BMC Genomics">
        <title>Genomic comparison of Trypanosoma conorhini and Trypanosoma rangeli to Trypanosoma cruzi strains of high and low virulence.</title>
        <authorList>
            <person name="Bradwell K.R."/>
            <person name="Koparde V.N."/>
            <person name="Matveyev A.V."/>
            <person name="Serrano M.G."/>
            <person name="Alves J.M."/>
            <person name="Parikh H."/>
            <person name="Huang B."/>
            <person name="Lee V."/>
            <person name="Espinosa-Alvarez O."/>
            <person name="Ortiz P.A."/>
            <person name="Costa-Martins A.G."/>
            <person name="Teixeira M.M."/>
            <person name="Buck G.A."/>
        </authorList>
    </citation>
    <scope>NUCLEOTIDE SEQUENCE [LARGE SCALE GENOMIC DNA]</scope>
    <source>
        <strain evidence="1 2">025E</strain>
    </source>
</reference>
<gene>
    <name evidence="1" type="ORF">Tco025E_10290</name>
</gene>
<accession>A0A3R7JPT9</accession>
<comment type="caution">
    <text evidence="1">The sequence shown here is derived from an EMBL/GenBank/DDBJ whole genome shotgun (WGS) entry which is preliminary data.</text>
</comment>
<sequence length="232" mass="25156">MQMQRCVSRALATRASLFTPITLMPCLRISFSLLSLALIMGTCRAFAQKPLAMGTNKHVNATLLSCAFHAPRRPGRFLCLFQALQPPALLRVPKRKHRRHALGCLQVWNGGLRRGPLFFGPPGGRYSQGGVGALANPPVPPPLPLQGVGPVSPVADSVRAEPAATPQLRQDWPHSRPQYPGAGVGEKICREWARSPARLALETRGRSVHRRPLAAPPEPPWCLGGFARVVDG</sequence>
<proteinExistence type="predicted"/>
<name>A0A3R7JPT9_9TRYP</name>